<comment type="caution">
    <text evidence="1">The sequence shown here is derived from an EMBL/GenBank/DDBJ whole genome shotgun (WGS) entry which is preliminary data.</text>
</comment>
<sequence>MSEGVQITIPDFDDEDFHSTSIPFGRTPGTTSFGFGSFGGASGFGGQESPTSSTPTGFGDRYTHSRGDSVTSEDSTTSARGQNRSKQPSFAHSSTSSFTNQPTASAPAFTKKPSFASIRNAFKSGTNKAVDLPPLPSFESSSYPVLKNPFNRSNSSLAHVPPASQRRPADGMSPPHVRSATPGSSDFRNGRQTPRHRAQASRSQHSYSGSVHHQSDGGSDHGHYYRNSPPPVPPMPDALYGVLAYHENSEMIDDDRVEPDPRTPAEYALHAVFIRFASAAEIKIDTFLRQNLDSEPALKDFMGPNIDTHFDDILQTLGRLGQKNAKSVVDSILRWRRTQDPVSNDVLRHHGNTSPVSLRGGRSQDTLYVLNERKSLAAIYIMCRALIVVMQGLSKDALGDTMGYNLEKTTFEQFRRPDVKILASANHQANAELFATLLGHLANTRFTSVTDRFLSELSPVISGQVPKDMDMRFENLVRGLKHVQIKVWPLESFEEGAEFMETLAKAFDNAHGFRFKLAFAETLVQLLHPVAKTAQAEVNYPQWAKAIEIIHPKAKELAGKPRYWHVAYALVVVSLCVSPSEYFLKHWMGCFEAGLSKLKEKPYRIPVLNGMMRLIWTYMFRCRESISASTSRMETLLRIFFPPNRLAIFPNEDHLEPFIYIVHFVFARHLDFGVEFLSNLMQESAVKSMQGNIMSILSPERLTIAVQAILLTLHLHERDEQIPVWPSSSDFSGAPSWHDYPSSSEFMSPTVLNKPGMQDFFERCGVLISHISISCANTVGNMSVFDEQWSASRLNPSFEETHNFVIRRHPDGTFAYSNTLSPQIAMLQTCFQAWPRCLHPTVPLRDTIDMLLRGVLHVEPGVGEAAVLAIRRFMDDPQYAIQVLEKFASFLLSPTAITKEGSSTKLVYENARLLNLWVSVLDGWIHKLLGQKREDVTGEEVSAISARLDEAEAGALFLLCHASRTIISVGVRLLRLIGLASAHIWPKPDGKSPSDHPIRIVDLFHGTGGESPILCDRFSHVLEPSDLERLQRWNNMGKEDVVLRIADSEDARDRMIWQWVYPDLMHRFTSAEMNHSTGTLNILRGCLIAAEMRFHSTISSMAGLSTKIPTATSTRSVGIGDGSRMPADSKTLSGQWYMWTKILCSIASILDTRVALVTRDHNRAPSEVQPERDRWTTTRGLVRYLTPFLDSELSSFRDAAVYCFSALPSKGYPILLDDMGLLLHRQLDEPRLKSGAYPGPDRTRRQERLFTAIARIFFLTAPCLQDTRFSARQAALAPVLKFVRNTQAFLTAPESRDQFKLQRMRRYFCGTVERLFDGLTTLANSDRFVPPHMQLSLYRLCEEWCQFGRQSEAVTQRLVIMQRSAMNTVASPAERGEAVTIFQKESKLLSKAAVGAMAALIAKAYYPPESSSNSPTDSSISPEYLRSLDAKTTLSRIHAFLATLDESVQASGRKALRALLANSRRDPEIAQEAMKLSFVTTKELDTSSVRFFEAVADVICSGTEHGFEFGQVVCLGLCNLSHPAFHVRSLALHMLETVHENSSGMLSISQFEAAVGSSAPSIYQNAHRLISDVLANEHPDKATSVLSEFASWLPVVHEIATTPQVLLQSLEYWMPNVVLTNEDKTTLSRQGRNALLHLIALTLRFSDSHAEQVQMFWTRLVDPPYQSNGQATVRFLLEHSQRDGSGSIPYVQCAAKIVAALSHSAIGRQVVEDLCGVIEPARMLPALDHKLKFPDPEDAEFWSDLDVLFNEQPHQQLGAGQFALLFLRDVALDRIWEFQDHLPTLLHGIFTHLDHRLLFVREASQRLLSQVLRAWIPGYDELPDRLSLPSRTALKEAILKLEQEIQTQLWHENDTPTQSEAKMQSICSQVVQILEPLYKNLRQQWGSLAVLWGTSCSIRGIAYRSLQLFRALMHVSTQNDMAMLLGRLSNTVAAVDEGVQLFSAELLQTLTALTDCPGADASLLPQIFWCACACLSTTVETEFLKVVTLLQTVIARLDLDNPSTIQTVLSQSPLDWVGPTSLQGALLVGLRSSNTSDSTFKMLQCLSKFSDSRLIEPTVGRIRDLYTIALPWCLNAMAEDKIEEALIAFVEDVAILAEQEDKPNLGRILTSFVKGRFRTKDDFLRQSVAGLREHYGGDDWTAVIYTLLSLVLNQQSWLRLSSLQILKVLFQQRDTRHPIEVMGSELLMPLLRLLETDLAPQALEVLEEPITVSSGGLPAKQVLRMSMVMKPLRKDREAESIGKFFGVPESSGWCVAQPEQRREMCRANVMAVFDTCKVPSRPSQIDFEPEDVLHLAEPDPLEDDLGNLVQNLHELSTFFQDDYTGKLPSTVPPMPSQQLASRVAAILAKSTEQGTEVPQTPFLDAFRIDGLEPYHKDDSDDDSDASSDSDAFMFDSPTIVRSMRVVNGNHYL</sequence>
<dbReference type="EMBL" id="MU273541">
    <property type="protein sequence ID" value="KAI0032600.1"/>
    <property type="molecule type" value="Genomic_DNA"/>
</dbReference>
<protein>
    <submittedName>
        <fullName evidence="1">Cell morphogenesis N-terminal-domain-containing protein</fullName>
    </submittedName>
</protein>
<reference evidence="1" key="2">
    <citation type="journal article" date="2022" name="New Phytol.">
        <title>Evolutionary transition to the ectomycorrhizal habit in the genomes of a hyperdiverse lineage of mushroom-forming fungi.</title>
        <authorList>
            <person name="Looney B."/>
            <person name="Miyauchi S."/>
            <person name="Morin E."/>
            <person name="Drula E."/>
            <person name="Courty P.E."/>
            <person name="Kohler A."/>
            <person name="Kuo A."/>
            <person name="LaButti K."/>
            <person name="Pangilinan J."/>
            <person name="Lipzen A."/>
            <person name="Riley R."/>
            <person name="Andreopoulos W."/>
            <person name="He G."/>
            <person name="Johnson J."/>
            <person name="Nolan M."/>
            <person name="Tritt A."/>
            <person name="Barry K.W."/>
            <person name="Grigoriev I.V."/>
            <person name="Nagy L.G."/>
            <person name="Hibbett D."/>
            <person name="Henrissat B."/>
            <person name="Matheny P.B."/>
            <person name="Labbe J."/>
            <person name="Martin F.M."/>
        </authorList>
    </citation>
    <scope>NUCLEOTIDE SEQUENCE</scope>
    <source>
        <strain evidence="1">EC-137</strain>
    </source>
</reference>
<organism evidence="1 2">
    <name type="scientific">Vararia minispora EC-137</name>
    <dbReference type="NCBI Taxonomy" id="1314806"/>
    <lineage>
        <taxon>Eukaryota</taxon>
        <taxon>Fungi</taxon>
        <taxon>Dikarya</taxon>
        <taxon>Basidiomycota</taxon>
        <taxon>Agaricomycotina</taxon>
        <taxon>Agaricomycetes</taxon>
        <taxon>Russulales</taxon>
        <taxon>Lachnocladiaceae</taxon>
        <taxon>Vararia</taxon>
    </lineage>
</organism>
<keyword evidence="2" id="KW-1185">Reference proteome</keyword>
<accession>A0ACB8QLQ8</accession>
<evidence type="ECO:0000313" key="2">
    <source>
        <dbReference type="Proteomes" id="UP000814128"/>
    </source>
</evidence>
<dbReference type="Proteomes" id="UP000814128">
    <property type="component" value="Unassembled WGS sequence"/>
</dbReference>
<evidence type="ECO:0000313" key="1">
    <source>
        <dbReference type="EMBL" id="KAI0032600.1"/>
    </source>
</evidence>
<name>A0ACB8QLQ8_9AGAM</name>
<proteinExistence type="predicted"/>
<reference evidence="1" key="1">
    <citation type="submission" date="2021-02" db="EMBL/GenBank/DDBJ databases">
        <authorList>
            <consortium name="DOE Joint Genome Institute"/>
            <person name="Ahrendt S."/>
            <person name="Looney B.P."/>
            <person name="Miyauchi S."/>
            <person name="Morin E."/>
            <person name="Drula E."/>
            <person name="Courty P.E."/>
            <person name="Chicoki N."/>
            <person name="Fauchery L."/>
            <person name="Kohler A."/>
            <person name="Kuo A."/>
            <person name="Labutti K."/>
            <person name="Pangilinan J."/>
            <person name="Lipzen A."/>
            <person name="Riley R."/>
            <person name="Andreopoulos W."/>
            <person name="He G."/>
            <person name="Johnson J."/>
            <person name="Barry K.W."/>
            <person name="Grigoriev I.V."/>
            <person name="Nagy L."/>
            <person name="Hibbett D."/>
            <person name="Henrissat B."/>
            <person name="Matheny P.B."/>
            <person name="Labbe J."/>
            <person name="Martin F."/>
        </authorList>
    </citation>
    <scope>NUCLEOTIDE SEQUENCE</scope>
    <source>
        <strain evidence="1">EC-137</strain>
    </source>
</reference>
<gene>
    <name evidence="1" type="ORF">K488DRAFT_85706</name>
</gene>